<dbReference type="PROSITE" id="PS51186">
    <property type="entry name" value="GNAT"/>
    <property type="match status" value="1"/>
</dbReference>
<feature type="domain" description="N-acetyltransferase" evidence="1">
    <location>
        <begin position="2"/>
        <end position="175"/>
    </location>
</feature>
<dbReference type="EMBL" id="JACCQK010000231">
    <property type="protein sequence ID" value="MBG0779183.1"/>
    <property type="molecule type" value="Genomic_DNA"/>
</dbReference>
<sequence>MKQIRIASAKDKKEVTALRTREFDRSKNFKLLKPGLLHWNHTDDAHTVLGIWNEHQEIIATLRLIRVANLQEAVKRLEADIPIAIHFPCLIFNSAATRQDYHRQGLNQLLRYYSIRAAQTHHIQHLISPVYLNAPRLALMEKLGYTFHEPPHTWQTKLAPYSPRILAVLEKNRFAPARDILEKAIPHLIDTYPWTGEPISL</sequence>
<organism evidence="2 3">
    <name type="scientific">Desulfotignum balticum</name>
    <dbReference type="NCBI Taxonomy" id="115781"/>
    <lineage>
        <taxon>Bacteria</taxon>
        <taxon>Pseudomonadati</taxon>
        <taxon>Thermodesulfobacteriota</taxon>
        <taxon>Desulfobacteria</taxon>
        <taxon>Desulfobacterales</taxon>
        <taxon>Desulfobacteraceae</taxon>
        <taxon>Desulfotignum</taxon>
    </lineage>
</organism>
<evidence type="ECO:0000313" key="3">
    <source>
        <dbReference type="Proteomes" id="UP000706172"/>
    </source>
</evidence>
<dbReference type="Proteomes" id="UP000706172">
    <property type="component" value="Unassembled WGS sequence"/>
</dbReference>
<protein>
    <recommendedName>
        <fullName evidence="1">N-acetyltransferase domain-containing protein</fullName>
    </recommendedName>
</protein>
<evidence type="ECO:0000313" key="2">
    <source>
        <dbReference type="EMBL" id="MBG0779183.1"/>
    </source>
</evidence>
<comment type="caution">
    <text evidence="2">The sequence shown here is derived from an EMBL/GenBank/DDBJ whole genome shotgun (WGS) entry which is preliminary data.</text>
</comment>
<evidence type="ECO:0000259" key="1">
    <source>
        <dbReference type="PROSITE" id="PS51186"/>
    </source>
</evidence>
<reference evidence="2" key="1">
    <citation type="submission" date="2020-07" db="EMBL/GenBank/DDBJ databases">
        <title>Severe corrosion of carbon steel in oil field produced water can be linked to methanogenic archaea containing a special type of NiFe hydrogenase.</title>
        <authorList>
            <person name="Lahme S."/>
            <person name="Mand J."/>
            <person name="Longwell J."/>
            <person name="Smith R."/>
            <person name="Enning D."/>
        </authorList>
    </citation>
    <scope>NUCLEOTIDE SEQUENCE</scope>
    <source>
        <strain evidence="2">MIC098Bin6</strain>
    </source>
</reference>
<name>A0A931CR26_9BACT</name>
<dbReference type="Gene3D" id="3.40.630.30">
    <property type="match status" value="1"/>
</dbReference>
<dbReference type="SUPFAM" id="SSF55729">
    <property type="entry name" value="Acyl-CoA N-acyltransferases (Nat)"/>
    <property type="match status" value="1"/>
</dbReference>
<proteinExistence type="predicted"/>
<gene>
    <name evidence="2" type="ORF">H0S81_04585</name>
</gene>
<accession>A0A931CR26</accession>
<dbReference type="GO" id="GO:0016747">
    <property type="term" value="F:acyltransferase activity, transferring groups other than amino-acyl groups"/>
    <property type="evidence" value="ECO:0007669"/>
    <property type="project" value="InterPro"/>
</dbReference>
<dbReference type="InterPro" id="IPR016181">
    <property type="entry name" value="Acyl_CoA_acyltransferase"/>
</dbReference>
<dbReference type="InterPro" id="IPR000182">
    <property type="entry name" value="GNAT_dom"/>
</dbReference>
<dbReference type="AlphaFoldDB" id="A0A931CR26"/>